<gene>
    <name evidence="2" type="ORF">UFOPK3914_01179</name>
</gene>
<evidence type="ECO:0000313" key="2">
    <source>
        <dbReference type="EMBL" id="CAB4983963.1"/>
    </source>
</evidence>
<protein>
    <submittedName>
        <fullName evidence="2">Unannotated protein</fullName>
    </submittedName>
</protein>
<dbReference type="InterPro" id="IPR002035">
    <property type="entry name" value="VWF_A"/>
</dbReference>
<dbReference type="Pfam" id="PF13531">
    <property type="entry name" value="SBP_bac_11"/>
    <property type="match status" value="1"/>
</dbReference>
<sequence>MNKNPELPVPDEDSYEIFSHRDGEFVMTTAHAAVGKTNRTPRTPGHQNKRHVLFMATVLACSLLAAACVGGSSQAEKSENAGEAADPRRDSCITVDLTVSSEKIDLLGDLADTFNDSQQATLKGKCVFVDVRSKSSGSAMTALSEGWDEAVNGPAPVIWSPASSVWGTILNQKLADAGEPPMAPTGATSFMLTPLVIAMPAPMAQALGYPEKPIGWADILRLAQSPTGWAEYGHPEWGPFRLGKTNPNYSTSGLSALIAQTYAATGKTSDLSSEDLASPAVIQAGTDIESSVVHYGDITMTFLNNWYRADRRGTALTYASAVAVEEKSLIDYNKGNPDGVLDQGEKPKKPRIPLVAIYPTEGTLYSDNPFFILDAPWVSPAEAAAAEKFQAYVQEPANQKKVLKYGFRPGNPEVPLAAPIVAANGVNPDQPATLLGVPSGKVMVDLLSAWATQRKGARVMLVLDVSGSMGDPADPADPSGPTKLDLAKEAVSNGLGNFKPEDLVGLRIFTTSDDGTPIVTDLSPVAPIGPNREALINQVSTLQPLRGTPLYDVTQQSYNDMLEAYDPELINAVVVLTDGMNDDGTPEDDKKQFAALLADVKLNSDGENSKPVRIFTVAYGTGADPRELRQISEASNATAYQATDATTINQVFAAVVSNF</sequence>
<accession>A0A6J7N038</accession>
<dbReference type="EMBL" id="CAFBOG010000106">
    <property type="protein sequence ID" value="CAB4983963.1"/>
    <property type="molecule type" value="Genomic_DNA"/>
</dbReference>
<dbReference type="AlphaFoldDB" id="A0A6J7N038"/>
<reference evidence="2" key="1">
    <citation type="submission" date="2020-05" db="EMBL/GenBank/DDBJ databases">
        <authorList>
            <person name="Chiriac C."/>
            <person name="Salcher M."/>
            <person name="Ghai R."/>
            <person name="Kavagutti S V."/>
        </authorList>
    </citation>
    <scope>NUCLEOTIDE SEQUENCE</scope>
</reference>
<dbReference type="SMART" id="SM00327">
    <property type="entry name" value="VWA"/>
    <property type="match status" value="1"/>
</dbReference>
<feature type="domain" description="VWFA" evidence="1">
    <location>
        <begin position="458"/>
        <end position="655"/>
    </location>
</feature>
<dbReference type="InterPro" id="IPR036465">
    <property type="entry name" value="vWFA_dom_sf"/>
</dbReference>
<dbReference type="Pfam" id="PF00092">
    <property type="entry name" value="VWA"/>
    <property type="match status" value="1"/>
</dbReference>
<dbReference type="SUPFAM" id="SSF53850">
    <property type="entry name" value="Periplasmic binding protein-like II"/>
    <property type="match status" value="1"/>
</dbReference>
<dbReference type="SUPFAM" id="SSF53300">
    <property type="entry name" value="vWA-like"/>
    <property type="match status" value="1"/>
</dbReference>
<name>A0A6J7N038_9ZZZZ</name>
<dbReference type="PROSITE" id="PS50234">
    <property type="entry name" value="VWFA"/>
    <property type="match status" value="1"/>
</dbReference>
<dbReference type="Gene3D" id="3.40.50.410">
    <property type="entry name" value="von Willebrand factor, type A domain"/>
    <property type="match status" value="1"/>
</dbReference>
<evidence type="ECO:0000259" key="1">
    <source>
        <dbReference type="PROSITE" id="PS50234"/>
    </source>
</evidence>
<organism evidence="2">
    <name type="scientific">freshwater metagenome</name>
    <dbReference type="NCBI Taxonomy" id="449393"/>
    <lineage>
        <taxon>unclassified sequences</taxon>
        <taxon>metagenomes</taxon>
        <taxon>ecological metagenomes</taxon>
    </lineage>
</organism>
<proteinExistence type="predicted"/>